<proteinExistence type="predicted"/>
<name>A0A0F9C1H7_9ZZZZ</name>
<feature type="region of interest" description="Disordered" evidence="1">
    <location>
        <begin position="209"/>
        <end position="234"/>
    </location>
</feature>
<reference evidence="2" key="1">
    <citation type="journal article" date="2015" name="Nature">
        <title>Complex archaea that bridge the gap between prokaryotes and eukaryotes.</title>
        <authorList>
            <person name="Spang A."/>
            <person name="Saw J.H."/>
            <person name="Jorgensen S.L."/>
            <person name="Zaremba-Niedzwiedzka K."/>
            <person name="Martijn J."/>
            <person name="Lind A.E."/>
            <person name="van Eijk R."/>
            <person name="Schleper C."/>
            <person name="Guy L."/>
            <person name="Ettema T.J."/>
        </authorList>
    </citation>
    <scope>NUCLEOTIDE SEQUENCE</scope>
</reference>
<feature type="non-terminal residue" evidence="2">
    <location>
        <position position="1"/>
    </location>
</feature>
<gene>
    <name evidence="2" type="ORF">LCGC14_2722280</name>
</gene>
<accession>A0A0F9C1H7</accession>
<evidence type="ECO:0000256" key="1">
    <source>
        <dbReference type="SAM" id="MobiDB-lite"/>
    </source>
</evidence>
<dbReference type="AlphaFoldDB" id="A0A0F9C1H7"/>
<organism evidence="2">
    <name type="scientific">marine sediment metagenome</name>
    <dbReference type="NCBI Taxonomy" id="412755"/>
    <lineage>
        <taxon>unclassified sequences</taxon>
        <taxon>metagenomes</taxon>
        <taxon>ecological metagenomes</taxon>
    </lineage>
</organism>
<sequence length="234" mass="25695">VDDLIARGFKRINFNLDFISDWPLDAAARLLDLGKRVGRRIAEGRLQSNWESKYIKAGTVDTKMERPCGLATGMLALTPEGHIFPSQEMAFTVYEEGRAPGTPQTYKVGDLANIPVLDPFAQARVGLLKTEDMRTPIEPNTGRAYDCNDCIAKSACIGGCHCRYVGMDGQDPTNRMDIPAGHCPSMRSMMTGIMMGHWIARELRPKTKEAQAPSACAPKPKPAVSLPDVAKLKF</sequence>
<protein>
    <submittedName>
        <fullName evidence="2">Uncharacterized protein</fullName>
    </submittedName>
</protein>
<evidence type="ECO:0000313" key="2">
    <source>
        <dbReference type="EMBL" id="KKK90511.1"/>
    </source>
</evidence>
<comment type="caution">
    <text evidence="2">The sequence shown here is derived from an EMBL/GenBank/DDBJ whole genome shotgun (WGS) entry which is preliminary data.</text>
</comment>
<dbReference type="EMBL" id="LAZR01049069">
    <property type="protein sequence ID" value="KKK90511.1"/>
    <property type="molecule type" value="Genomic_DNA"/>
</dbReference>